<organism evidence="8 9">
    <name type="scientific">Treponema maltophilum ATCC 51939</name>
    <dbReference type="NCBI Taxonomy" id="1125699"/>
    <lineage>
        <taxon>Bacteria</taxon>
        <taxon>Pseudomonadati</taxon>
        <taxon>Spirochaetota</taxon>
        <taxon>Spirochaetia</taxon>
        <taxon>Spirochaetales</taxon>
        <taxon>Treponemataceae</taxon>
        <taxon>Treponema</taxon>
    </lineage>
</organism>
<evidence type="ECO:0000313" key="8">
    <source>
        <dbReference type="EMBL" id="EPF30234.1"/>
    </source>
</evidence>
<comment type="similarity">
    <text evidence="2 6">Belongs to the ABC-3 integral membrane protein family.</text>
</comment>
<evidence type="ECO:0000256" key="6">
    <source>
        <dbReference type="RuleBase" id="RU003943"/>
    </source>
</evidence>
<feature type="transmembrane region" description="Helical" evidence="7">
    <location>
        <begin position="222"/>
        <end position="241"/>
    </location>
</feature>
<dbReference type="EMBL" id="ATFF01000006">
    <property type="protein sequence ID" value="EPF30234.1"/>
    <property type="molecule type" value="Genomic_DNA"/>
</dbReference>
<feature type="transmembrane region" description="Helical" evidence="7">
    <location>
        <begin position="12"/>
        <end position="38"/>
    </location>
</feature>
<feature type="transmembrane region" description="Helical" evidence="7">
    <location>
        <begin position="95"/>
        <end position="116"/>
    </location>
</feature>
<dbReference type="CDD" id="cd06550">
    <property type="entry name" value="TM_ABC_iron-siderophores_like"/>
    <property type="match status" value="1"/>
</dbReference>
<evidence type="ECO:0000256" key="4">
    <source>
        <dbReference type="ARBA" id="ARBA00022989"/>
    </source>
</evidence>
<name>S3L0I3_TREMA</name>
<dbReference type="STRING" id="1125699.HMPREF9194_00548"/>
<proteinExistence type="inferred from homology"/>
<comment type="caution">
    <text evidence="8">The sequence shown here is derived from an EMBL/GenBank/DDBJ whole genome shotgun (WGS) entry which is preliminary data.</text>
</comment>
<reference evidence="8 9" key="1">
    <citation type="submission" date="2013-04" db="EMBL/GenBank/DDBJ databases">
        <title>The Genome Sequence of Treponema maltophilum ATCC 51939.</title>
        <authorList>
            <consortium name="The Broad Institute Genomics Platform"/>
            <person name="Earl A."/>
            <person name="Ward D."/>
            <person name="Feldgarden M."/>
            <person name="Gevers D."/>
            <person name="Leonetti C."/>
            <person name="Blanton J.M."/>
            <person name="Dewhirst F.E."/>
            <person name="Izard J."/>
            <person name="Walker B."/>
            <person name="Young S."/>
            <person name="Zeng Q."/>
            <person name="Gargeya S."/>
            <person name="Fitzgerald M."/>
            <person name="Haas B."/>
            <person name="Abouelleil A."/>
            <person name="Allen A.W."/>
            <person name="Alvarado L."/>
            <person name="Arachchi H.M."/>
            <person name="Berlin A.M."/>
            <person name="Chapman S.B."/>
            <person name="Gainer-Dewar J."/>
            <person name="Goldberg J."/>
            <person name="Griggs A."/>
            <person name="Gujja S."/>
            <person name="Hansen M."/>
            <person name="Howarth C."/>
            <person name="Imamovic A."/>
            <person name="Ireland A."/>
            <person name="Larimer J."/>
            <person name="McCowan C."/>
            <person name="Murphy C."/>
            <person name="Pearson M."/>
            <person name="Poon T.W."/>
            <person name="Priest M."/>
            <person name="Roberts A."/>
            <person name="Saif S."/>
            <person name="Shea T."/>
            <person name="Sisk P."/>
            <person name="Sykes S."/>
            <person name="Wortman J."/>
            <person name="Nusbaum C."/>
            <person name="Birren B."/>
        </authorList>
    </citation>
    <scope>NUCLEOTIDE SEQUENCE [LARGE SCALE GENOMIC DNA]</scope>
    <source>
        <strain evidence="8 9">ATCC 51939</strain>
    </source>
</reference>
<dbReference type="FunFam" id="1.10.3470.10:FF:000003">
    <property type="entry name" value="Iron ABC transporter permease SitD"/>
    <property type="match status" value="1"/>
</dbReference>
<feature type="transmembrane region" description="Helical" evidence="7">
    <location>
        <begin position="196"/>
        <end position="215"/>
    </location>
</feature>
<sequence length="301" mass="32529">MLWTKLIEPFMYGFMVKALVIAALVGCVCAVVSGYLILKGWSLMGDAISHAVLPGIVVAYLVHIPLGVGAFAAGLLNAAATGWIKERSRIREDSVMGAVFTGMMALGLILVTKVSSNIHFMHILFGSLLGIEKRDMIQAVVCALITLVLVVAKRKDILLYLFDQNHAKAIGLNVAFIHYLFLALTALTIVASLQAVGILLTVAMLIIPGCIAYLLTDRLNRMLCISALSAVLSSLIGTYASYFLNGATGACIILTEALFFVLTMMFAPKYGMIMRRKLRKANLHVQGTQHIDIEAGKQIGK</sequence>
<gene>
    <name evidence="8" type="ORF">HMPREF9194_00548</name>
</gene>
<keyword evidence="5 7" id="KW-0472">Membrane</keyword>
<keyword evidence="9" id="KW-1185">Reference proteome</keyword>
<dbReference type="AlphaFoldDB" id="S3L0I3"/>
<evidence type="ECO:0000256" key="7">
    <source>
        <dbReference type="SAM" id="Phobius"/>
    </source>
</evidence>
<evidence type="ECO:0000256" key="3">
    <source>
        <dbReference type="ARBA" id="ARBA00022692"/>
    </source>
</evidence>
<dbReference type="GO" id="GO:0055085">
    <property type="term" value="P:transmembrane transport"/>
    <property type="evidence" value="ECO:0007669"/>
    <property type="project" value="InterPro"/>
</dbReference>
<dbReference type="InterPro" id="IPR001626">
    <property type="entry name" value="ABC_TroCD"/>
</dbReference>
<dbReference type="GO" id="GO:0043190">
    <property type="term" value="C:ATP-binding cassette (ABC) transporter complex"/>
    <property type="evidence" value="ECO:0007669"/>
    <property type="project" value="InterPro"/>
</dbReference>
<dbReference type="SUPFAM" id="SSF81345">
    <property type="entry name" value="ABC transporter involved in vitamin B12 uptake, BtuC"/>
    <property type="match status" value="1"/>
</dbReference>
<feature type="transmembrane region" description="Helical" evidence="7">
    <location>
        <begin position="136"/>
        <end position="152"/>
    </location>
</feature>
<dbReference type="HOGENOM" id="CLU_028808_4_0_12"/>
<dbReference type="eggNOG" id="COG1108">
    <property type="taxonomic scope" value="Bacteria"/>
</dbReference>
<accession>S3L0I3</accession>
<dbReference type="Gene3D" id="1.10.3470.10">
    <property type="entry name" value="ABC transporter involved in vitamin B12 uptake, BtuC"/>
    <property type="match status" value="1"/>
</dbReference>
<feature type="transmembrane region" description="Helical" evidence="7">
    <location>
        <begin position="172"/>
        <end position="190"/>
    </location>
</feature>
<dbReference type="Proteomes" id="UP000014541">
    <property type="component" value="Unassembled WGS sequence"/>
</dbReference>
<feature type="transmembrane region" description="Helical" evidence="7">
    <location>
        <begin position="247"/>
        <end position="267"/>
    </location>
</feature>
<dbReference type="Pfam" id="PF00950">
    <property type="entry name" value="ABC-3"/>
    <property type="match status" value="1"/>
</dbReference>
<protein>
    <submittedName>
        <fullName evidence="8">Uncharacterized protein</fullName>
    </submittedName>
</protein>
<evidence type="ECO:0000256" key="5">
    <source>
        <dbReference type="ARBA" id="ARBA00023136"/>
    </source>
</evidence>
<dbReference type="PANTHER" id="PTHR30477:SF13">
    <property type="entry name" value="IRON TRANSPORT SYSTEM MEMBRANE PROTEIN HI_0360-RELATED"/>
    <property type="match status" value="1"/>
</dbReference>
<dbReference type="RefSeq" id="WP_016524845.1">
    <property type="nucleotide sequence ID" value="NZ_KE332518.1"/>
</dbReference>
<dbReference type="PANTHER" id="PTHR30477">
    <property type="entry name" value="ABC-TRANSPORTER METAL-BINDING PROTEIN"/>
    <property type="match status" value="1"/>
</dbReference>
<evidence type="ECO:0000256" key="2">
    <source>
        <dbReference type="ARBA" id="ARBA00008034"/>
    </source>
</evidence>
<keyword evidence="6" id="KW-0813">Transport</keyword>
<dbReference type="OrthoDB" id="9798540at2"/>
<evidence type="ECO:0000256" key="1">
    <source>
        <dbReference type="ARBA" id="ARBA00004141"/>
    </source>
</evidence>
<feature type="transmembrane region" description="Helical" evidence="7">
    <location>
        <begin position="58"/>
        <end position="83"/>
    </location>
</feature>
<dbReference type="GO" id="GO:0010043">
    <property type="term" value="P:response to zinc ion"/>
    <property type="evidence" value="ECO:0007669"/>
    <property type="project" value="TreeGrafter"/>
</dbReference>
<evidence type="ECO:0000313" key="9">
    <source>
        <dbReference type="Proteomes" id="UP000014541"/>
    </source>
</evidence>
<comment type="subcellular location">
    <subcellularLocation>
        <location evidence="6">Cell membrane</location>
        <topology evidence="6">Multi-pass membrane protein</topology>
    </subcellularLocation>
    <subcellularLocation>
        <location evidence="1">Membrane</location>
        <topology evidence="1">Multi-pass membrane protein</topology>
    </subcellularLocation>
</comment>
<keyword evidence="4 7" id="KW-1133">Transmembrane helix</keyword>
<keyword evidence="3 6" id="KW-0812">Transmembrane</keyword>
<dbReference type="InterPro" id="IPR037294">
    <property type="entry name" value="ABC_BtuC-like"/>
</dbReference>
<dbReference type="GO" id="GO:0071281">
    <property type="term" value="P:cellular response to iron ion"/>
    <property type="evidence" value="ECO:0007669"/>
    <property type="project" value="UniProtKB-ARBA"/>
</dbReference>